<feature type="domain" description="Mutator-like transposase" evidence="1">
    <location>
        <begin position="2"/>
        <end position="62"/>
    </location>
</feature>
<dbReference type="Pfam" id="PF20700">
    <property type="entry name" value="Mutator"/>
    <property type="match status" value="1"/>
</dbReference>
<proteinExistence type="predicted"/>
<dbReference type="InterPro" id="IPR049012">
    <property type="entry name" value="Mutator_transp_dom"/>
</dbReference>
<dbReference type="AlphaFoldDB" id="A0A151ISR5"/>
<dbReference type="EMBL" id="KQ981062">
    <property type="protein sequence ID" value="KYN09971.1"/>
    <property type="molecule type" value="Genomic_DNA"/>
</dbReference>
<protein>
    <recommendedName>
        <fullName evidence="1">Mutator-like transposase domain-containing protein</fullName>
    </recommendedName>
</protein>
<feature type="non-terminal residue" evidence="2">
    <location>
        <position position="1"/>
    </location>
</feature>
<evidence type="ECO:0000313" key="2">
    <source>
        <dbReference type="EMBL" id="KYN09971.1"/>
    </source>
</evidence>
<evidence type="ECO:0000259" key="1">
    <source>
        <dbReference type="Pfam" id="PF20700"/>
    </source>
</evidence>
<accession>A0A151ISR5</accession>
<reference evidence="2 3" key="1">
    <citation type="submission" date="2015-09" db="EMBL/GenBank/DDBJ databases">
        <title>Trachymyrmex cornetzi WGS genome.</title>
        <authorList>
            <person name="Nygaard S."/>
            <person name="Hu H."/>
            <person name="Boomsma J."/>
            <person name="Zhang G."/>
        </authorList>
    </citation>
    <scope>NUCLEOTIDE SEQUENCE [LARGE SCALE GENOMIC DNA]</scope>
    <source>
        <strain evidence="2">Tcor2-1</strain>
        <tissue evidence="2">Whole body</tissue>
    </source>
</reference>
<evidence type="ECO:0000313" key="3">
    <source>
        <dbReference type="Proteomes" id="UP000078492"/>
    </source>
</evidence>
<gene>
    <name evidence="2" type="ORF">ALC57_17909</name>
</gene>
<name>A0A151ISR5_9HYME</name>
<dbReference type="Proteomes" id="UP000078492">
    <property type="component" value="Unassembled WGS sequence"/>
</dbReference>
<organism evidence="2 3">
    <name type="scientific">Trachymyrmex cornetzi</name>
    <dbReference type="NCBI Taxonomy" id="471704"/>
    <lineage>
        <taxon>Eukaryota</taxon>
        <taxon>Metazoa</taxon>
        <taxon>Ecdysozoa</taxon>
        <taxon>Arthropoda</taxon>
        <taxon>Hexapoda</taxon>
        <taxon>Insecta</taxon>
        <taxon>Pterygota</taxon>
        <taxon>Neoptera</taxon>
        <taxon>Endopterygota</taxon>
        <taxon>Hymenoptera</taxon>
        <taxon>Apocrita</taxon>
        <taxon>Aculeata</taxon>
        <taxon>Formicoidea</taxon>
        <taxon>Formicidae</taxon>
        <taxon>Myrmicinae</taxon>
        <taxon>Trachymyrmex</taxon>
    </lineage>
</organism>
<keyword evidence="3" id="KW-1185">Reference proteome</keyword>
<sequence>VHSGTGCDALNKVLACLNIPTITKDVYKKYEQIVGKGIEEAAADSCKRAAHEERNLVIENMEKICQEL</sequence>